<dbReference type="Gene3D" id="1.20.900.10">
    <property type="entry name" value="Dbl homology (DH) domain"/>
    <property type="match status" value="1"/>
</dbReference>
<feature type="region of interest" description="Disordered" evidence="3">
    <location>
        <begin position="314"/>
        <end position="452"/>
    </location>
</feature>
<feature type="domain" description="PDZ" evidence="6">
    <location>
        <begin position="1003"/>
        <end position="1082"/>
    </location>
</feature>
<dbReference type="CDD" id="cd00160">
    <property type="entry name" value="RhoGEF"/>
    <property type="match status" value="1"/>
</dbReference>
<dbReference type="InterPro" id="IPR055230">
    <property type="entry name" value="PH_Tiam1/2"/>
</dbReference>
<evidence type="ECO:0000259" key="8">
    <source>
        <dbReference type="PROSITE" id="PS50898"/>
    </source>
</evidence>
<evidence type="ECO:0000259" key="5">
    <source>
        <dbReference type="PROSITE" id="PS50010"/>
    </source>
</evidence>
<evidence type="ECO:0000259" key="4">
    <source>
        <dbReference type="PROSITE" id="PS50003"/>
    </source>
</evidence>
<protein>
    <submittedName>
        <fullName evidence="10 11">Protein still life, isoform SIF type 1-like isoform X1</fullName>
    </submittedName>
</protein>
<feature type="region of interest" description="Disordered" evidence="3">
    <location>
        <begin position="478"/>
        <end position="525"/>
    </location>
</feature>
<dbReference type="InterPro" id="IPR001478">
    <property type="entry name" value="PDZ"/>
</dbReference>
<evidence type="ECO:0000259" key="6">
    <source>
        <dbReference type="PROSITE" id="PS50106"/>
    </source>
</evidence>
<dbReference type="PROSITE" id="PS50010">
    <property type="entry name" value="DH_2"/>
    <property type="match status" value="1"/>
</dbReference>
<evidence type="ECO:0000313" key="9">
    <source>
        <dbReference type="Proteomes" id="UP000694845"/>
    </source>
</evidence>
<dbReference type="InterPro" id="IPR029071">
    <property type="entry name" value="Ubiquitin-like_domsf"/>
</dbReference>
<dbReference type="PROSITE" id="PS50003">
    <property type="entry name" value="PH_DOMAIN"/>
    <property type="match status" value="1"/>
</dbReference>
<evidence type="ECO:0000256" key="2">
    <source>
        <dbReference type="ARBA" id="ARBA00022737"/>
    </source>
</evidence>
<dbReference type="Pfam" id="PF23014">
    <property type="entry name" value="PH_Tiam1"/>
    <property type="match status" value="1"/>
</dbReference>
<proteinExistence type="predicted"/>
<dbReference type="SMART" id="SM00461">
    <property type="entry name" value="WH1"/>
    <property type="match status" value="1"/>
</dbReference>
<keyword evidence="9" id="KW-1185">Reference proteome</keyword>
<reference evidence="10 11" key="1">
    <citation type="submission" date="2025-04" db="UniProtKB">
        <authorList>
            <consortium name="RefSeq"/>
        </authorList>
    </citation>
    <scope>IDENTIFICATION</scope>
</reference>
<dbReference type="SUPFAM" id="SSF48065">
    <property type="entry name" value="DBL homology domain (DH-domain)"/>
    <property type="match status" value="1"/>
</dbReference>
<evidence type="ECO:0000259" key="7">
    <source>
        <dbReference type="PROSITE" id="PS50229"/>
    </source>
</evidence>
<dbReference type="Gene3D" id="3.10.20.90">
    <property type="entry name" value="Phosphatidylinositol 3-kinase Catalytic Subunit, Chain A, domain 1"/>
    <property type="match status" value="1"/>
</dbReference>
<feature type="region of interest" description="Disordered" evidence="3">
    <location>
        <begin position="1624"/>
        <end position="1781"/>
    </location>
</feature>
<dbReference type="Gene3D" id="2.30.29.30">
    <property type="entry name" value="Pleckstrin-homology domain (PH domain)/Phosphotyrosine-binding domain (PTB)"/>
    <property type="match status" value="3"/>
</dbReference>
<dbReference type="KEGG" id="aplc:110974361"/>
<dbReference type="Pfam" id="PF00568">
    <property type="entry name" value="WH1"/>
    <property type="match status" value="1"/>
</dbReference>
<dbReference type="GeneID" id="110974361"/>
<dbReference type="Pfam" id="PF02196">
    <property type="entry name" value="RBD"/>
    <property type="match status" value="1"/>
</dbReference>
<dbReference type="PROSITE" id="PS50106">
    <property type="entry name" value="PDZ"/>
    <property type="match status" value="1"/>
</dbReference>
<feature type="region of interest" description="Disordered" evidence="3">
    <location>
        <begin position="168"/>
        <end position="203"/>
    </location>
</feature>
<keyword evidence="1" id="KW-0344">Guanine-nucleotide releasing factor</keyword>
<feature type="compositionally biased region" description="Polar residues" evidence="3">
    <location>
        <begin position="1146"/>
        <end position="1156"/>
    </location>
</feature>
<feature type="domain" description="PH" evidence="4">
    <location>
        <begin position="587"/>
        <end position="700"/>
    </location>
</feature>
<evidence type="ECO:0000313" key="10">
    <source>
        <dbReference type="RefSeq" id="XP_022081624.1"/>
    </source>
</evidence>
<dbReference type="Gene3D" id="6.10.140.680">
    <property type="match status" value="1"/>
</dbReference>
<dbReference type="InterPro" id="IPR000219">
    <property type="entry name" value="DH_dom"/>
</dbReference>
<sequence>MAADGKHKPKVWNKLRDAVNRNGLMRRISIRKSSRVRRYGEEDEENADNVNDYLRSHPPVQTILLAQVYSLFIDGEQQRWEKIVDEVVRISVTLEQESPKYIYHITTVDADLQGVLDAYICVPGAQLVRCTSSFVQWKDSEQGGAWGLNFISDEAADKFISLCSPSDNPQLKRSNSSVCLETSDLPEPSEYRNDADCKTPTGPSPVASCDIEDVVIDGLAYAGEPGSAEMTTEGRAEKTDWQKQISIPISGGVRRMLASRDNGRDVKYATYSSSRRSHFANSLYDNVSDEEDPDEDYQCNKNASKWSYADNHVTNSNRKAVPGDIPTQSEDSITPTPIKKVMSRDAETTSSGKNSRESTPRHRPKIIINHTTLKKDGSAVSQDLPSPPEKITSCPSDQTLEASEGGLRPRSNTATSRTSSNGSSRGSTKRRGSRKSKIKSLIVGSSTDPLSDVENTQEHLAQTHSLLQAYELHMQNMNDKDDCDNVNSDSGFSPRPPSTRRSSSFKRKDPRTVTCGSEGSSSGIMGELGTLTSSEGHYSQGTDEDFLDLENMKNFALKDDDVEEDDSDSHSFSSLHSQASTYTQRGAIRKAGWLQCKSLLVQKKKRVERATNRKWKEYWVCLKGTMLLFYHCEDKTTPDENIEPRHILVVEGGIAQAIPEHPKRDNIFCLSTAFGDAYLLQSQSQIELENWITGIHSACASALARQHGKDDTIRLLKSETQKLEAKVESETKMKKMAELQLTVVTQTKNRQAIVSQIAQWDQNLERFHLELYRLRCYMASLQGSELPNPKTLLACVSKPTKHTLAKLDFFSVSSFHALVSARNPMGLKGRFSKPRSKKQKGLFGTLKRASRGATALAADAARVAESHNNTAAPPAQFEESDQKSPDDDEAKANDLPITQLFERQMEEDRSKAKCLSEELVEGALVKVQLPDSQSTMVTLRPGMTVQDLLISSCVNRQMDYHNYYVKFNQAMRFGAEVKIPDKNAILEKEKFDEIEICRKCIHQVELYKFNENMDFGFKVEAELGDDAEREDQLCVFISEIEKGGLAYHQDLHVGDELLCIQGRVVCDLDMLYIENLLQTSSSVTLTVRSSRTVFAQTQAMLDTNRYIDQLTCPPPPSQNRLTDDMIDLLIIPGPNTYEESEGSDVSLLSSTPSQGPSPLRYMYDPVEEERQRQERARQEEDRRAKDSEQHPKQIEQLLKGVEQITDFCRTMERPRTEEEAAAGKGGAEERDGEGAQMDDAAILQQSAQKLRKVILELQDTERAYVKDLNLLVTRYLEPLQSESFLTADEIDALFGNIKEIIKFQTVFLKSLEDSTDVPEYDAFTDPAQFKRVLFSMGGAFLYYMDHFKLYSAFCACHSRSQKILDPARGNKALMEFLEARNPKNQHSSSLASYLIKPIQRVLKYPLLLHEMRSQLDGNSEEHYHLSQAHKGMSQVAGHINDMMRVHEEYGDIFDGLVSEQYHVKKESLLTQLVTRLHDAHKVADLAMDDLVMYNTALWLNSQDDLGKVKRGKEPEVVIFVFRPAVVIICKERTKKQRKASVKGNSQLTEDIIRFKWMIPVSSMQVKDASVSDSDYLSLWELAHTKSEGKSEKFFQFSCSTSELKSLFVKTIKQIIRDHKYNKNTTTSGKFTLGRPKTYTPYSGKRLEGLSQPRRTLRKSLQRGESSQAEGSQCSEERSSGSGSMKGDRSEGDQFDSLETDSNSTGQGSMGIKRRTSLDSGMHSNDSSSLTGSNRDSDPLNTNVNNNVQRMTQEDDSVFGSPSCPLTPMSEGGDWAAVSKPSPVPLSQKEIQERLAMMDLSVTDDSMPRSSESDIASANRTLSMSGGAVPVSNRSRRQRLSQRSSLYDNMKCDSVEEEEEEIKDTTDANSNVVPGIPGSYANEQSMTL</sequence>
<dbReference type="Pfam" id="PF18385">
    <property type="entry name" value="Tiam_CC_Ex"/>
    <property type="match status" value="1"/>
</dbReference>
<dbReference type="GO" id="GO:0007264">
    <property type="term" value="P:small GTPase-mediated signal transduction"/>
    <property type="evidence" value="ECO:0007669"/>
    <property type="project" value="InterPro"/>
</dbReference>
<feature type="compositionally biased region" description="Polar residues" evidence="3">
    <location>
        <begin position="168"/>
        <end position="180"/>
    </location>
</feature>
<dbReference type="SMART" id="SM00325">
    <property type="entry name" value="RhoGEF"/>
    <property type="match status" value="1"/>
</dbReference>
<dbReference type="InterPro" id="IPR035899">
    <property type="entry name" value="DBL_dom_sf"/>
</dbReference>
<dbReference type="PROSITE" id="PS50898">
    <property type="entry name" value="RBD"/>
    <property type="match status" value="1"/>
</dbReference>
<dbReference type="RefSeq" id="XP_022081624.1">
    <property type="nucleotide sequence ID" value="XM_022225932.1"/>
</dbReference>
<name>A0A8B7XLD2_ACAPL</name>
<dbReference type="Pfam" id="PF00169">
    <property type="entry name" value="PH"/>
    <property type="match status" value="1"/>
</dbReference>
<feature type="compositionally biased region" description="Polar residues" evidence="3">
    <location>
        <begin position="1662"/>
        <end position="1673"/>
    </location>
</feature>
<dbReference type="SUPFAM" id="SSF50156">
    <property type="entry name" value="PDZ domain-like"/>
    <property type="match status" value="1"/>
</dbReference>
<evidence type="ECO:0000313" key="11">
    <source>
        <dbReference type="RefSeq" id="XP_022081625.1"/>
    </source>
</evidence>
<dbReference type="SMART" id="SM00233">
    <property type="entry name" value="PH"/>
    <property type="match status" value="2"/>
</dbReference>
<dbReference type="InterPro" id="IPR000697">
    <property type="entry name" value="WH1/EVH1_dom"/>
</dbReference>
<feature type="domain" description="RBD" evidence="8">
    <location>
        <begin position="923"/>
        <end position="994"/>
    </location>
</feature>
<dbReference type="PANTHER" id="PTHR46001">
    <property type="entry name" value="TIAM (MAMMALIAN TUMOR INVASION AND METASTASIS FACTOR) HOMOLOG"/>
    <property type="match status" value="1"/>
</dbReference>
<evidence type="ECO:0000256" key="3">
    <source>
        <dbReference type="SAM" id="MobiDB-lite"/>
    </source>
</evidence>
<dbReference type="InterPro" id="IPR040655">
    <property type="entry name" value="TIAM1_CC-Ex"/>
</dbReference>
<evidence type="ECO:0000256" key="1">
    <source>
        <dbReference type="ARBA" id="ARBA00022658"/>
    </source>
</evidence>
<dbReference type="InterPro" id="IPR011993">
    <property type="entry name" value="PH-like_dom_sf"/>
</dbReference>
<dbReference type="SMART" id="SM00228">
    <property type="entry name" value="PDZ"/>
    <property type="match status" value="1"/>
</dbReference>
<feature type="domain" description="DH" evidence="5">
    <location>
        <begin position="1249"/>
        <end position="1442"/>
    </location>
</feature>
<feature type="region of interest" description="Disordered" evidence="3">
    <location>
        <begin position="1210"/>
        <end position="1236"/>
    </location>
</feature>
<feature type="compositionally biased region" description="Basic residues" evidence="3">
    <location>
        <begin position="830"/>
        <end position="840"/>
    </location>
</feature>
<dbReference type="RefSeq" id="XP_022081625.1">
    <property type="nucleotide sequence ID" value="XM_022225933.1"/>
</dbReference>
<dbReference type="GO" id="GO:0005085">
    <property type="term" value="F:guanyl-nucleotide exchange factor activity"/>
    <property type="evidence" value="ECO:0007669"/>
    <property type="project" value="UniProtKB-KW"/>
</dbReference>
<dbReference type="PANTHER" id="PTHR46001:SF3">
    <property type="entry name" value="PROTEIN STILL LIFE, ISOFORM SIF TYPE 1"/>
    <property type="match status" value="1"/>
</dbReference>
<dbReference type="PROSITE" id="PS50229">
    <property type="entry name" value="WH1"/>
    <property type="match status" value="1"/>
</dbReference>
<dbReference type="OrthoDB" id="8059989at2759"/>
<dbReference type="InterPro" id="IPR001849">
    <property type="entry name" value="PH_domain"/>
</dbReference>
<feature type="compositionally biased region" description="Polar residues" evidence="3">
    <location>
        <begin position="1807"/>
        <end position="1823"/>
    </location>
</feature>
<feature type="compositionally biased region" description="Low complexity" evidence="3">
    <location>
        <begin position="410"/>
        <end position="426"/>
    </location>
</feature>
<organism evidence="9 10">
    <name type="scientific">Acanthaster planci</name>
    <name type="common">Crown-of-thorns starfish</name>
    <dbReference type="NCBI Taxonomy" id="133434"/>
    <lineage>
        <taxon>Eukaryota</taxon>
        <taxon>Metazoa</taxon>
        <taxon>Echinodermata</taxon>
        <taxon>Eleutherozoa</taxon>
        <taxon>Asterozoa</taxon>
        <taxon>Asteroidea</taxon>
        <taxon>Valvatacea</taxon>
        <taxon>Valvatida</taxon>
        <taxon>Acanthasteridae</taxon>
        <taxon>Acanthaster</taxon>
    </lineage>
</organism>
<feature type="region of interest" description="Disordered" evidence="3">
    <location>
        <begin position="1803"/>
        <end position="1887"/>
    </location>
</feature>
<dbReference type="SUPFAM" id="SSF54236">
    <property type="entry name" value="Ubiquitin-like"/>
    <property type="match status" value="1"/>
</dbReference>
<dbReference type="InterPro" id="IPR043537">
    <property type="entry name" value="Tiam1/Tiam2/Sif"/>
</dbReference>
<feature type="compositionally biased region" description="Basic and acidic residues" evidence="3">
    <location>
        <begin position="1168"/>
        <end position="1193"/>
    </location>
</feature>
<dbReference type="Gene3D" id="2.30.42.10">
    <property type="match status" value="1"/>
</dbReference>
<feature type="domain" description="WH1" evidence="7">
    <location>
        <begin position="53"/>
        <end position="170"/>
    </location>
</feature>
<feature type="region of interest" description="Disordered" evidence="3">
    <location>
        <begin position="857"/>
        <end position="891"/>
    </location>
</feature>
<dbReference type="Pfam" id="PF00621">
    <property type="entry name" value="RhoGEF"/>
    <property type="match status" value="1"/>
</dbReference>
<feature type="compositionally biased region" description="Polar residues" evidence="3">
    <location>
        <begin position="1717"/>
        <end position="1750"/>
    </location>
</feature>
<accession>A0A8B7XLD2</accession>
<feature type="compositionally biased region" description="Low complexity" evidence="3">
    <location>
        <begin position="516"/>
        <end position="525"/>
    </location>
</feature>
<keyword evidence="2" id="KW-0677">Repeat</keyword>
<dbReference type="InterPro" id="IPR003116">
    <property type="entry name" value="RBD_dom"/>
</dbReference>
<dbReference type="Proteomes" id="UP000694845">
    <property type="component" value="Unplaced"/>
</dbReference>
<dbReference type="InterPro" id="IPR036034">
    <property type="entry name" value="PDZ_sf"/>
</dbReference>
<dbReference type="SUPFAM" id="SSF50729">
    <property type="entry name" value="PH domain-like"/>
    <property type="match status" value="3"/>
</dbReference>
<dbReference type="CDD" id="cd00136">
    <property type="entry name" value="PDZ_canonical"/>
    <property type="match status" value="1"/>
</dbReference>
<dbReference type="CDD" id="cd01230">
    <property type="entry name" value="PH1_Tiam1_2"/>
    <property type="match status" value="1"/>
</dbReference>
<feature type="region of interest" description="Disordered" evidence="3">
    <location>
        <begin position="828"/>
        <end position="847"/>
    </location>
</feature>
<gene>
    <name evidence="10 11" type="primary">LOC110974361</name>
</gene>
<feature type="region of interest" description="Disordered" evidence="3">
    <location>
        <begin position="1134"/>
        <end position="1196"/>
    </location>
</feature>
<feature type="compositionally biased region" description="Polar residues" evidence="3">
    <location>
        <begin position="326"/>
        <end position="335"/>
    </location>
</feature>
<feature type="compositionally biased region" description="Basic residues" evidence="3">
    <location>
        <begin position="427"/>
        <end position="438"/>
    </location>
</feature>